<proteinExistence type="predicted"/>
<evidence type="ECO:0000313" key="1">
    <source>
        <dbReference type="EMBL" id="MFI2473472.1"/>
    </source>
</evidence>
<dbReference type="InterPro" id="IPR009061">
    <property type="entry name" value="DNA-bd_dom_put_sf"/>
</dbReference>
<keyword evidence="2" id="KW-1185">Reference proteome</keyword>
<protein>
    <submittedName>
        <fullName evidence="1">Helix-turn-helix transcriptional regulator</fullName>
    </submittedName>
</protein>
<sequence>MNNTSRPAPERYLQATDCEALTGIPAATWRYWAHIGAGPASFKLGRRRVWRLSVIEAWIAEQEANTQTGGAA</sequence>
<gene>
    <name evidence="1" type="ORF">ACH49W_08845</name>
</gene>
<reference evidence="1 2" key="1">
    <citation type="submission" date="2024-10" db="EMBL/GenBank/DDBJ databases">
        <title>The Natural Products Discovery Center: Release of the First 8490 Sequenced Strains for Exploring Actinobacteria Biosynthetic Diversity.</title>
        <authorList>
            <person name="Kalkreuter E."/>
            <person name="Kautsar S.A."/>
            <person name="Yang D."/>
            <person name="Bader C.D."/>
            <person name="Teijaro C.N."/>
            <person name="Fluegel L."/>
            <person name="Davis C.M."/>
            <person name="Simpson J.R."/>
            <person name="Lauterbach L."/>
            <person name="Steele A.D."/>
            <person name="Gui C."/>
            <person name="Meng S."/>
            <person name="Li G."/>
            <person name="Viehrig K."/>
            <person name="Ye F."/>
            <person name="Su P."/>
            <person name="Kiefer A.F."/>
            <person name="Nichols A."/>
            <person name="Cepeda A.J."/>
            <person name="Yan W."/>
            <person name="Fan B."/>
            <person name="Jiang Y."/>
            <person name="Adhikari A."/>
            <person name="Zheng C.-J."/>
            <person name="Schuster L."/>
            <person name="Cowan T.M."/>
            <person name="Smanski M.J."/>
            <person name="Chevrette M.G."/>
            <person name="De Carvalho L.P.S."/>
            <person name="Shen B."/>
        </authorList>
    </citation>
    <scope>NUCLEOTIDE SEQUENCE [LARGE SCALE GENOMIC DNA]</scope>
    <source>
        <strain evidence="1 2">NPDC019275</strain>
    </source>
</reference>
<name>A0ABW7WXB5_9NOCA</name>
<comment type="caution">
    <text evidence="1">The sequence shown here is derived from an EMBL/GenBank/DDBJ whole genome shotgun (WGS) entry which is preliminary data.</text>
</comment>
<dbReference type="RefSeq" id="WP_397092103.1">
    <property type="nucleotide sequence ID" value="NZ_JBIRYO010000004.1"/>
</dbReference>
<dbReference type="SUPFAM" id="SSF46955">
    <property type="entry name" value="Putative DNA-binding domain"/>
    <property type="match status" value="1"/>
</dbReference>
<organism evidence="1 2">
    <name type="scientific">Nocardia xishanensis</name>
    <dbReference type="NCBI Taxonomy" id="238964"/>
    <lineage>
        <taxon>Bacteria</taxon>
        <taxon>Bacillati</taxon>
        <taxon>Actinomycetota</taxon>
        <taxon>Actinomycetes</taxon>
        <taxon>Mycobacteriales</taxon>
        <taxon>Nocardiaceae</taxon>
        <taxon>Nocardia</taxon>
    </lineage>
</organism>
<accession>A0ABW7WXB5</accession>
<dbReference type="Proteomes" id="UP001611415">
    <property type="component" value="Unassembled WGS sequence"/>
</dbReference>
<dbReference type="EMBL" id="JBIRYO010000004">
    <property type="protein sequence ID" value="MFI2473472.1"/>
    <property type="molecule type" value="Genomic_DNA"/>
</dbReference>
<evidence type="ECO:0000313" key="2">
    <source>
        <dbReference type="Proteomes" id="UP001611415"/>
    </source>
</evidence>